<dbReference type="NCBIfam" id="NF005757">
    <property type="entry name" value="PRK07581.1"/>
    <property type="match status" value="1"/>
</dbReference>
<name>A0A1J7ISI1_9PEZI</name>
<feature type="active site" evidence="2">
    <location>
        <position position="303"/>
    </location>
</feature>
<keyword evidence="4" id="KW-0808">Transferase</keyword>
<dbReference type="Proteomes" id="UP000182658">
    <property type="component" value="Unassembled WGS sequence"/>
</dbReference>
<dbReference type="InterPro" id="IPR008220">
    <property type="entry name" value="HAT_MetX-like"/>
</dbReference>
<evidence type="ECO:0000256" key="1">
    <source>
        <dbReference type="ARBA" id="ARBA00006886"/>
    </source>
</evidence>
<reference evidence="4 5" key="1">
    <citation type="submission" date="2016-10" db="EMBL/GenBank/DDBJ databases">
        <title>Draft genome sequence of Coniochaeta ligniaria NRRL30616, a lignocellulolytic fungus for bioabatement of inhibitors in plant biomass hydrolysates.</title>
        <authorList>
            <consortium name="DOE Joint Genome Institute"/>
            <person name="Jimenez D.J."/>
            <person name="Hector R.E."/>
            <person name="Riley R."/>
            <person name="Sun H."/>
            <person name="Grigoriev I.V."/>
            <person name="Van Elsas J.D."/>
            <person name="Nichols N.N."/>
        </authorList>
    </citation>
    <scope>NUCLEOTIDE SEQUENCE [LARGE SCALE GENOMIC DNA]</scope>
    <source>
        <strain evidence="4 5">NRRL 30616</strain>
    </source>
</reference>
<dbReference type="PANTHER" id="PTHR32268:SF15">
    <property type="entry name" value="HOMOSERINE ACETYLTRANSFERASE FAMILY PROTEIN (AFU_ORTHOLOGUE AFUA_1G15350)"/>
    <property type="match status" value="1"/>
</dbReference>
<feature type="active site" description="Nucleophile" evidence="2">
    <location>
        <position position="135"/>
    </location>
</feature>
<dbReference type="Pfam" id="PF00561">
    <property type="entry name" value="Abhydrolase_1"/>
    <property type="match status" value="1"/>
</dbReference>
<dbReference type="AlphaFoldDB" id="A0A1J7ISI1"/>
<sequence length="360" mass="39235">MASSNGIVSKDDGPLKFHLGDYTLDSGVVLPGAYLAYKTFGDRQNPVILTPTWYAGSIDYCATNISTSSASLNPSKYYIIVPALIGNGESISPSNTPELRENFPVVTFADNVRAQHRLLTEGLGIDHVKVVAGWSMGGYQAYYWAVQYPDFMDAIVPICTSAKTSIHNNVFLEGVKSALIAPRGGLSQGIGKGQRYSSSGPWTPEQREVGLKALARVYAGWGFSQSFYRHKLYSEHFGAKDVDEFLVNFWEAWALGSDPDDLLVMLQTWQLGDISASPRFGGDFAKALGSIKAKALVAPGETDLYFPPEDSQFEVEHMAPGRGTLAVIPSIWGHWAGGPGDSKADWKFLDDKMAELFEGL</sequence>
<evidence type="ECO:0000313" key="5">
    <source>
        <dbReference type="Proteomes" id="UP000182658"/>
    </source>
</evidence>
<proteinExistence type="inferred from homology"/>
<evidence type="ECO:0000256" key="2">
    <source>
        <dbReference type="PIRSR" id="PIRSR000443-1"/>
    </source>
</evidence>
<dbReference type="EMBL" id="KV875096">
    <property type="protein sequence ID" value="OIW30446.1"/>
    <property type="molecule type" value="Genomic_DNA"/>
</dbReference>
<organism evidence="4 5">
    <name type="scientific">Coniochaeta ligniaria NRRL 30616</name>
    <dbReference type="NCBI Taxonomy" id="1408157"/>
    <lineage>
        <taxon>Eukaryota</taxon>
        <taxon>Fungi</taxon>
        <taxon>Dikarya</taxon>
        <taxon>Ascomycota</taxon>
        <taxon>Pezizomycotina</taxon>
        <taxon>Sordariomycetes</taxon>
        <taxon>Sordariomycetidae</taxon>
        <taxon>Coniochaetales</taxon>
        <taxon>Coniochaetaceae</taxon>
        <taxon>Coniochaeta</taxon>
    </lineage>
</organism>
<evidence type="ECO:0000313" key="4">
    <source>
        <dbReference type="EMBL" id="OIW30446.1"/>
    </source>
</evidence>
<evidence type="ECO:0000259" key="3">
    <source>
        <dbReference type="Pfam" id="PF00561"/>
    </source>
</evidence>
<gene>
    <name evidence="4" type="ORF">CONLIGDRAFT_613600</name>
</gene>
<comment type="similarity">
    <text evidence="1">Belongs to the AB hydrolase superfamily. MetX family.</text>
</comment>
<dbReference type="GO" id="GO:0016747">
    <property type="term" value="F:acyltransferase activity, transferring groups other than amino-acyl groups"/>
    <property type="evidence" value="ECO:0007669"/>
    <property type="project" value="InterPro"/>
</dbReference>
<protein>
    <submittedName>
        <fullName evidence="4">Homoserine acetyltransferase family protein</fullName>
    </submittedName>
</protein>
<accession>A0A1J7ISI1</accession>
<feature type="active site" evidence="2">
    <location>
        <position position="334"/>
    </location>
</feature>
<dbReference type="InterPro" id="IPR029058">
    <property type="entry name" value="AB_hydrolase_fold"/>
</dbReference>
<dbReference type="Gene3D" id="3.40.50.1820">
    <property type="entry name" value="alpha/beta hydrolase"/>
    <property type="match status" value="1"/>
</dbReference>
<feature type="domain" description="AB hydrolase-1" evidence="3">
    <location>
        <begin position="46"/>
        <end position="163"/>
    </location>
</feature>
<dbReference type="PIRSF" id="PIRSF000443">
    <property type="entry name" value="Homoser_Ac_trans"/>
    <property type="match status" value="1"/>
</dbReference>
<dbReference type="STRING" id="1408157.A0A1J7ISI1"/>
<dbReference type="PANTHER" id="PTHR32268">
    <property type="entry name" value="HOMOSERINE O-ACETYLTRANSFERASE"/>
    <property type="match status" value="1"/>
</dbReference>
<dbReference type="OrthoDB" id="9972683at2759"/>
<keyword evidence="5" id="KW-1185">Reference proteome</keyword>
<dbReference type="InterPro" id="IPR000073">
    <property type="entry name" value="AB_hydrolase_1"/>
</dbReference>
<dbReference type="SUPFAM" id="SSF53474">
    <property type="entry name" value="alpha/beta-Hydrolases"/>
    <property type="match status" value="1"/>
</dbReference>
<dbReference type="InParanoid" id="A0A1J7ISI1"/>